<organism evidence="2 3">
    <name type="scientific">Ruminococcus turbiniformis</name>
    <dbReference type="NCBI Taxonomy" id="2881258"/>
    <lineage>
        <taxon>Bacteria</taxon>
        <taxon>Bacillati</taxon>
        <taxon>Bacillota</taxon>
        <taxon>Clostridia</taxon>
        <taxon>Eubacteriales</taxon>
        <taxon>Oscillospiraceae</taxon>
        <taxon>Ruminococcus</taxon>
    </lineage>
</organism>
<evidence type="ECO:0000259" key="1">
    <source>
        <dbReference type="Pfam" id="PF13255"/>
    </source>
</evidence>
<comment type="caution">
    <text evidence="2">The sequence shown here is derived from an EMBL/GenBank/DDBJ whole genome shotgun (WGS) entry which is preliminary data.</text>
</comment>
<dbReference type="Proteomes" id="UP001198151">
    <property type="component" value="Unassembled WGS sequence"/>
</dbReference>
<accession>A0ABS8FX18</accession>
<keyword evidence="3" id="KW-1185">Reference proteome</keyword>
<dbReference type="EMBL" id="JAJEQX010000014">
    <property type="protein sequence ID" value="MCC2254585.1"/>
    <property type="molecule type" value="Genomic_DNA"/>
</dbReference>
<dbReference type="RefSeq" id="WP_227707725.1">
    <property type="nucleotide sequence ID" value="NZ_JAJEQX010000014.1"/>
</dbReference>
<dbReference type="InterPro" id="IPR025119">
    <property type="entry name" value="DUF4046"/>
</dbReference>
<evidence type="ECO:0000313" key="2">
    <source>
        <dbReference type="EMBL" id="MCC2254585.1"/>
    </source>
</evidence>
<gene>
    <name evidence="2" type="ORF">LKD70_09170</name>
</gene>
<proteinExistence type="predicted"/>
<dbReference type="Pfam" id="PF13255">
    <property type="entry name" value="DUF4046"/>
    <property type="match status" value="1"/>
</dbReference>
<evidence type="ECO:0000313" key="3">
    <source>
        <dbReference type="Proteomes" id="UP001198151"/>
    </source>
</evidence>
<feature type="domain" description="DUF4046" evidence="1">
    <location>
        <begin position="108"/>
        <end position="181"/>
    </location>
</feature>
<sequence length="219" mass="25819">MDTLYLNYENYLIGATNDIGMQNFFGAEPGGANQQRAVSCIKYALEEVLGWDMEECIQKFDSYILSLMKLERLADFIEYPDEVEPRDTRYILSLMYPKRVHLNLRQLVIEVYDRVLNHESHFPKEYFSGPNGFFRYCICLQYLITNYHPVESIDELYQFLMSNDGSRFLMEYRLKVPADHLEIDLLDCVHEITDHDENSSLYYGYYQFLRELGKANAAS</sequence>
<reference evidence="2 3" key="1">
    <citation type="submission" date="2021-10" db="EMBL/GenBank/DDBJ databases">
        <title>Anaerobic single-cell dispensing facilitates the cultivation of human gut bacteria.</title>
        <authorList>
            <person name="Afrizal A."/>
        </authorList>
    </citation>
    <scope>NUCLEOTIDE SEQUENCE [LARGE SCALE GENOMIC DNA]</scope>
    <source>
        <strain evidence="2 3">CLA-AA-H200</strain>
    </source>
</reference>
<protein>
    <recommendedName>
        <fullName evidence="1">DUF4046 domain-containing protein</fullName>
    </recommendedName>
</protein>
<name>A0ABS8FX18_9FIRM</name>